<reference evidence="3 4" key="1">
    <citation type="journal article" date="2020" name="Nat. Commun.">
        <title>Genome of Tripterygium wilfordii and identification of cytochrome P450 involved in triptolide biosynthesis.</title>
        <authorList>
            <person name="Tu L."/>
            <person name="Su P."/>
            <person name="Zhang Z."/>
            <person name="Gao L."/>
            <person name="Wang J."/>
            <person name="Hu T."/>
            <person name="Zhou J."/>
            <person name="Zhang Y."/>
            <person name="Zhao Y."/>
            <person name="Liu Y."/>
            <person name="Song Y."/>
            <person name="Tong Y."/>
            <person name="Lu Y."/>
            <person name="Yang J."/>
            <person name="Xu C."/>
            <person name="Jia M."/>
            <person name="Peters R.J."/>
            <person name="Huang L."/>
            <person name="Gao W."/>
        </authorList>
    </citation>
    <scope>NUCLEOTIDE SEQUENCE [LARGE SCALE GENOMIC DNA]</scope>
    <source>
        <strain evidence="4">cv. XIE 37</strain>
        <tissue evidence="3">Leaf</tissue>
    </source>
</reference>
<gene>
    <name evidence="3" type="ORF">HS088_TW07G00496</name>
</gene>
<proteinExistence type="predicted"/>
<evidence type="ECO:0000256" key="2">
    <source>
        <dbReference type="ARBA" id="ARBA00022512"/>
    </source>
</evidence>
<name>A0A7J7DEV7_TRIWF</name>
<dbReference type="InterPro" id="IPR011050">
    <property type="entry name" value="Pectin_lyase_fold/virulence"/>
</dbReference>
<dbReference type="SUPFAM" id="SSF51126">
    <property type="entry name" value="Pectin lyase-like"/>
    <property type="match status" value="1"/>
</dbReference>
<dbReference type="PANTHER" id="PTHR31683">
    <property type="entry name" value="PECTATE LYASE 18-RELATED"/>
    <property type="match status" value="1"/>
</dbReference>
<dbReference type="AlphaFoldDB" id="A0A7J7DEV7"/>
<comment type="subcellular location">
    <subcellularLocation>
        <location evidence="1">Secreted</location>
        <location evidence="1">Cell wall</location>
    </subcellularLocation>
</comment>
<evidence type="ECO:0000313" key="3">
    <source>
        <dbReference type="EMBL" id="KAF5744915.1"/>
    </source>
</evidence>
<dbReference type="InterPro" id="IPR012334">
    <property type="entry name" value="Pectin_lyas_fold"/>
</dbReference>
<accession>A0A7J7DEV7</accession>
<dbReference type="GO" id="GO:0030570">
    <property type="term" value="F:pectate lyase activity"/>
    <property type="evidence" value="ECO:0007669"/>
    <property type="project" value="InterPro"/>
</dbReference>
<dbReference type="InterPro" id="IPR045032">
    <property type="entry name" value="PEL"/>
</dbReference>
<protein>
    <submittedName>
        <fullName evidence="3">Putative Major pollen allergen Jun v 1</fullName>
    </submittedName>
</protein>
<dbReference type="EMBL" id="JAAARO010000007">
    <property type="protein sequence ID" value="KAF5744915.1"/>
    <property type="molecule type" value="Genomic_DNA"/>
</dbReference>
<evidence type="ECO:0000256" key="1">
    <source>
        <dbReference type="ARBA" id="ARBA00004191"/>
    </source>
</evidence>
<comment type="caution">
    <text evidence="3">The sequence shown here is derived from an EMBL/GenBank/DDBJ whole genome shotgun (WGS) entry which is preliminary data.</text>
</comment>
<dbReference type="Gene3D" id="2.160.20.10">
    <property type="entry name" value="Single-stranded right-handed beta-helix, Pectin lyase-like"/>
    <property type="match status" value="1"/>
</dbReference>
<dbReference type="InParanoid" id="A0A7J7DEV7"/>
<keyword evidence="2" id="KW-0134">Cell wall</keyword>
<dbReference type="Proteomes" id="UP000593562">
    <property type="component" value="Unassembled WGS sequence"/>
</dbReference>
<keyword evidence="2" id="KW-0964">Secreted</keyword>
<organism evidence="3 4">
    <name type="scientific">Tripterygium wilfordii</name>
    <name type="common">Thunder God vine</name>
    <dbReference type="NCBI Taxonomy" id="458696"/>
    <lineage>
        <taxon>Eukaryota</taxon>
        <taxon>Viridiplantae</taxon>
        <taxon>Streptophyta</taxon>
        <taxon>Embryophyta</taxon>
        <taxon>Tracheophyta</taxon>
        <taxon>Spermatophyta</taxon>
        <taxon>Magnoliopsida</taxon>
        <taxon>eudicotyledons</taxon>
        <taxon>Gunneridae</taxon>
        <taxon>Pentapetalae</taxon>
        <taxon>rosids</taxon>
        <taxon>fabids</taxon>
        <taxon>Celastrales</taxon>
        <taxon>Celastraceae</taxon>
        <taxon>Tripterygium</taxon>
    </lineage>
</organism>
<dbReference type="OrthoDB" id="1719625at2759"/>
<keyword evidence="4" id="KW-1185">Reference proteome</keyword>
<evidence type="ECO:0000313" key="4">
    <source>
        <dbReference type="Proteomes" id="UP000593562"/>
    </source>
</evidence>
<sequence>MYIMLILFINITTTNHQEKHHNNKRKILSMALERLLWHLTITLSVLILFTPNASLAQKGTMNVIDKCWRSNTQWRRHRHQLATCSIGFAGKMTYNTGKGVVQYKVTDPSDDPLKPKPGTLRYGATLIPGKVWITFKRDMNIKLSKPLLISSFTTIDGRGVNVHISGGSCLIVYKVFTSYHYSLSFYVYRQLNILTFC</sequence>
<dbReference type="PANTHER" id="PTHR31683:SF74">
    <property type="entry name" value="PECTATE LYASE"/>
    <property type="match status" value="1"/>
</dbReference>